<dbReference type="Gene3D" id="6.10.10.120">
    <property type="entry name" value="Antitoxin ParD1-like"/>
    <property type="match status" value="1"/>
</dbReference>
<protein>
    <recommendedName>
        <fullName evidence="3">Ribbon-helix-helix protein CopG domain-containing protein</fullName>
    </recommendedName>
</protein>
<accession>A0A1S7Q0H0</accession>
<dbReference type="GO" id="GO:0006355">
    <property type="term" value="P:regulation of DNA-templated transcription"/>
    <property type="evidence" value="ECO:0007669"/>
    <property type="project" value="InterPro"/>
</dbReference>
<evidence type="ECO:0008006" key="3">
    <source>
        <dbReference type="Google" id="ProtNLM"/>
    </source>
</evidence>
<dbReference type="EMBL" id="FBWG01000016">
    <property type="protein sequence ID" value="CUX29472.1"/>
    <property type="molecule type" value="Genomic_DNA"/>
</dbReference>
<organism evidence="1 2">
    <name type="scientific">Agrobacterium deltaense Zutra 3/1</name>
    <dbReference type="NCBI Taxonomy" id="1183427"/>
    <lineage>
        <taxon>Bacteria</taxon>
        <taxon>Pseudomonadati</taxon>
        <taxon>Pseudomonadota</taxon>
        <taxon>Alphaproteobacteria</taxon>
        <taxon>Hyphomicrobiales</taxon>
        <taxon>Rhizobiaceae</taxon>
        <taxon>Rhizobium/Agrobacterium group</taxon>
        <taxon>Agrobacterium</taxon>
    </lineage>
</organism>
<evidence type="ECO:0000313" key="1">
    <source>
        <dbReference type="EMBL" id="CUX29472.1"/>
    </source>
</evidence>
<sequence length="78" mass="8349">MPMVTVSISPEQAARMREAVNCGAYASGSEVVRAALRLWAASAEHGVGAKSTQPVEADRERMNVAELYAAHTGHIRRA</sequence>
<dbReference type="RefSeq" id="WP_035236784.1">
    <property type="nucleotide sequence ID" value="NZ_LT009748.1"/>
</dbReference>
<evidence type="ECO:0000313" key="2">
    <source>
        <dbReference type="Proteomes" id="UP000191987"/>
    </source>
</evidence>
<dbReference type="InterPro" id="IPR010985">
    <property type="entry name" value="Ribbon_hlx_hlx"/>
</dbReference>
<proteinExistence type="predicted"/>
<dbReference type="InterPro" id="IPR038296">
    <property type="entry name" value="ParD_sf"/>
</dbReference>
<name>A0A1S7Q0H0_9HYPH</name>
<gene>
    <name evidence="1" type="ORF">AGR7C_Cc230078</name>
</gene>
<dbReference type="AlphaFoldDB" id="A0A1S7Q0H0"/>
<dbReference type="Proteomes" id="UP000191987">
    <property type="component" value="Unassembled WGS sequence"/>
</dbReference>
<dbReference type="CDD" id="cd22231">
    <property type="entry name" value="RHH_NikR_HicB-like"/>
    <property type="match status" value="1"/>
</dbReference>
<reference evidence="1 2" key="1">
    <citation type="submission" date="2016-01" db="EMBL/GenBank/DDBJ databases">
        <authorList>
            <person name="Oliw E.H."/>
        </authorList>
    </citation>
    <scope>NUCLEOTIDE SEQUENCE [LARGE SCALE GENOMIC DNA]</scope>
    <source>
        <strain evidence="1 2">Zutra 3-1</strain>
    </source>
</reference>
<dbReference type="SUPFAM" id="SSF47598">
    <property type="entry name" value="Ribbon-helix-helix"/>
    <property type="match status" value="1"/>
</dbReference>